<keyword evidence="2" id="KW-1133">Transmembrane helix</keyword>
<keyword evidence="2" id="KW-0472">Membrane</keyword>
<keyword evidence="4" id="KW-1185">Reference proteome</keyword>
<gene>
    <name evidence="3" type="ORF">GCM10009765_54980</name>
</gene>
<feature type="transmembrane region" description="Helical" evidence="2">
    <location>
        <begin position="435"/>
        <end position="455"/>
    </location>
</feature>
<feature type="transmembrane region" description="Helical" evidence="2">
    <location>
        <begin position="394"/>
        <end position="423"/>
    </location>
</feature>
<evidence type="ECO:0000313" key="4">
    <source>
        <dbReference type="Proteomes" id="UP001500618"/>
    </source>
</evidence>
<dbReference type="Proteomes" id="UP001500618">
    <property type="component" value="Unassembled WGS sequence"/>
</dbReference>
<protein>
    <recommendedName>
        <fullName evidence="5">Integral membrane protein</fullName>
    </recommendedName>
</protein>
<feature type="compositionally biased region" description="Low complexity" evidence="1">
    <location>
        <begin position="128"/>
        <end position="142"/>
    </location>
</feature>
<dbReference type="EMBL" id="BAAANY010000021">
    <property type="protein sequence ID" value="GAA1698569.1"/>
    <property type="molecule type" value="Genomic_DNA"/>
</dbReference>
<feature type="transmembrane region" description="Helical" evidence="2">
    <location>
        <begin position="331"/>
        <end position="354"/>
    </location>
</feature>
<proteinExistence type="predicted"/>
<feature type="transmembrane region" description="Helical" evidence="2">
    <location>
        <begin position="304"/>
        <end position="325"/>
    </location>
</feature>
<feature type="compositionally biased region" description="Low complexity" evidence="1">
    <location>
        <begin position="8"/>
        <end position="34"/>
    </location>
</feature>
<evidence type="ECO:0000256" key="1">
    <source>
        <dbReference type="SAM" id="MobiDB-lite"/>
    </source>
</evidence>
<feature type="transmembrane region" description="Helical" evidence="2">
    <location>
        <begin position="273"/>
        <end position="292"/>
    </location>
</feature>
<feature type="region of interest" description="Disordered" evidence="1">
    <location>
        <begin position="71"/>
        <end position="177"/>
    </location>
</feature>
<accession>A0ABN2I4L7</accession>
<feature type="transmembrane region" description="Helical" evidence="2">
    <location>
        <begin position="232"/>
        <end position="253"/>
    </location>
</feature>
<keyword evidence="2" id="KW-0812">Transmembrane</keyword>
<evidence type="ECO:0008006" key="5">
    <source>
        <dbReference type="Google" id="ProtNLM"/>
    </source>
</evidence>
<feature type="transmembrane region" description="Helical" evidence="2">
    <location>
        <begin position="179"/>
        <end position="200"/>
    </location>
</feature>
<feature type="transmembrane region" description="Helical" evidence="2">
    <location>
        <begin position="366"/>
        <end position="388"/>
    </location>
</feature>
<organism evidence="3 4">
    <name type="scientific">Fodinicola feengrottensis</name>
    <dbReference type="NCBI Taxonomy" id="435914"/>
    <lineage>
        <taxon>Bacteria</taxon>
        <taxon>Bacillati</taxon>
        <taxon>Actinomycetota</taxon>
        <taxon>Actinomycetes</taxon>
        <taxon>Mycobacteriales</taxon>
        <taxon>Fodinicola</taxon>
    </lineage>
</organism>
<name>A0ABN2I4L7_9ACTN</name>
<feature type="region of interest" description="Disordered" evidence="1">
    <location>
        <begin position="1"/>
        <end position="49"/>
    </location>
</feature>
<sequence>MDGGIETASVSAAPAVSAAAAAGAPGWGPPADSGYDAASAGPYDTPAGSYDVAEYDVAEYAPADEGAAAYDPNAYGYGSPGDTAYPPQPYPPQPYEQQPNDQDHPQGETPGGYGQPAYGATQPPSEPAQPAAAQSPYEYPAYHSTTPPASLLDDDDHQVEPLDVTPPPREQPSGLPPRAVSAVLGVVAALLAGALGAGGGLLSPTAYTGVVVLAQLLVAAVWVFGGHSANRWGVAGVSLTAALVADGFMLIQGGPLGALGYHVMPGTGTGPDLSAVVGVVAIAWIAMILVQLGRGRKRAQVTGAFGAAMVLTVTMVGYGASIALVRNQGAGVLAGFLAMAGAAALLSHATDAALPRPAIAPGVPRGLVGLAIGAVGAAGAGVLVAKLVAIGPLYAGLLGLGVGLVTMLLDLGQAYAVAGRLAAGEQLAGSTIRPLLGPCLALAMTILGAWTYGAVVL</sequence>
<evidence type="ECO:0000313" key="3">
    <source>
        <dbReference type="EMBL" id="GAA1698569.1"/>
    </source>
</evidence>
<reference evidence="3 4" key="1">
    <citation type="journal article" date="2019" name="Int. J. Syst. Evol. Microbiol.">
        <title>The Global Catalogue of Microorganisms (GCM) 10K type strain sequencing project: providing services to taxonomists for standard genome sequencing and annotation.</title>
        <authorList>
            <consortium name="The Broad Institute Genomics Platform"/>
            <consortium name="The Broad Institute Genome Sequencing Center for Infectious Disease"/>
            <person name="Wu L."/>
            <person name="Ma J."/>
        </authorList>
    </citation>
    <scope>NUCLEOTIDE SEQUENCE [LARGE SCALE GENOMIC DNA]</scope>
    <source>
        <strain evidence="3 4">JCM 14718</strain>
    </source>
</reference>
<evidence type="ECO:0000256" key="2">
    <source>
        <dbReference type="SAM" id="Phobius"/>
    </source>
</evidence>
<comment type="caution">
    <text evidence="3">The sequence shown here is derived from an EMBL/GenBank/DDBJ whole genome shotgun (WGS) entry which is preliminary data.</text>
</comment>
<feature type="transmembrane region" description="Helical" evidence="2">
    <location>
        <begin position="206"/>
        <end position="225"/>
    </location>
</feature>